<comment type="pathway">
    <text evidence="5">Cofactor biosynthesis; ubiquinone biosynthesis.</text>
</comment>
<keyword evidence="1 5" id="KW-0489">Methyltransferase</keyword>
<comment type="caution">
    <text evidence="7">The sequence shown here is derived from an EMBL/GenBank/DDBJ whole genome shotgun (WGS) entry which is preliminary data.</text>
</comment>
<dbReference type="HAMAP" id="MF_00472">
    <property type="entry name" value="UbiG"/>
    <property type="match status" value="1"/>
</dbReference>
<organism evidence="7 8">
    <name type="scientific">Parvularcula maris</name>
    <dbReference type="NCBI Taxonomy" id="2965077"/>
    <lineage>
        <taxon>Bacteria</taxon>
        <taxon>Pseudomonadati</taxon>
        <taxon>Pseudomonadota</taxon>
        <taxon>Alphaproteobacteria</taxon>
        <taxon>Parvularculales</taxon>
        <taxon>Parvularculaceae</taxon>
        <taxon>Parvularcula</taxon>
    </lineage>
</organism>
<comment type="similarity">
    <text evidence="5">Belongs to the methyltransferase superfamily. UbiG/COQ3 family.</text>
</comment>
<dbReference type="InterPro" id="IPR010233">
    <property type="entry name" value="UbiG_MeTrfase"/>
</dbReference>
<evidence type="ECO:0000256" key="1">
    <source>
        <dbReference type="ARBA" id="ARBA00022603"/>
    </source>
</evidence>
<dbReference type="CDD" id="cd02440">
    <property type="entry name" value="AdoMet_MTases"/>
    <property type="match status" value="1"/>
</dbReference>
<dbReference type="NCBIfam" id="TIGR01983">
    <property type="entry name" value="UbiG"/>
    <property type="match status" value="1"/>
</dbReference>
<keyword evidence="8" id="KW-1185">Reference proteome</keyword>
<dbReference type="GO" id="GO:0010420">
    <property type="term" value="F:polyprenyldihydroxybenzoate methyltransferase activity"/>
    <property type="evidence" value="ECO:0007669"/>
    <property type="project" value="InterPro"/>
</dbReference>
<evidence type="ECO:0000313" key="8">
    <source>
        <dbReference type="Proteomes" id="UP001142610"/>
    </source>
</evidence>
<dbReference type="InterPro" id="IPR013216">
    <property type="entry name" value="Methyltransf_11"/>
</dbReference>
<dbReference type="AlphaFoldDB" id="A0A9X2L9Q1"/>
<feature type="binding site" evidence="5">
    <location>
        <position position="134"/>
    </location>
    <ligand>
        <name>S-adenosyl-L-methionine</name>
        <dbReference type="ChEBI" id="CHEBI:59789"/>
    </ligand>
</feature>
<comment type="function">
    <text evidence="5">O-methyltransferase that catalyzes the 2 O-methylation steps in the ubiquinone biosynthetic pathway.</text>
</comment>
<protein>
    <recommendedName>
        <fullName evidence="5">Ubiquinone biosynthesis O-methyltransferase</fullName>
    </recommendedName>
    <alternativeName>
        <fullName evidence="5">2-polyprenyl-6-hydroxyphenol methylase</fullName>
        <ecNumber evidence="5">2.1.1.222</ecNumber>
    </alternativeName>
    <alternativeName>
        <fullName evidence="5">3-demethylubiquinone 3-O-methyltransferase</fullName>
        <ecNumber evidence="5">2.1.1.64</ecNumber>
    </alternativeName>
</protein>
<dbReference type="EMBL" id="JANIBC010000007">
    <property type="protein sequence ID" value="MCQ8185705.1"/>
    <property type="molecule type" value="Genomic_DNA"/>
</dbReference>
<reference evidence="7" key="1">
    <citation type="submission" date="2022-07" db="EMBL/GenBank/DDBJ databases">
        <title>Parvularcula maris sp. nov., an algicidal bacterium isolated from seawater.</title>
        <authorList>
            <person name="Li F."/>
        </authorList>
    </citation>
    <scope>NUCLEOTIDE SEQUENCE</scope>
    <source>
        <strain evidence="7">BGMRC 0090</strain>
    </source>
</reference>
<name>A0A9X2L9Q1_9PROT</name>
<evidence type="ECO:0000256" key="5">
    <source>
        <dbReference type="HAMAP-Rule" id="MF_00472"/>
    </source>
</evidence>
<gene>
    <name evidence="5 7" type="primary">ubiG</name>
    <name evidence="7" type="ORF">NOG11_09890</name>
</gene>
<dbReference type="PANTHER" id="PTHR43464">
    <property type="entry name" value="METHYLTRANSFERASE"/>
    <property type="match status" value="1"/>
</dbReference>
<dbReference type="InterPro" id="IPR029063">
    <property type="entry name" value="SAM-dependent_MTases_sf"/>
</dbReference>
<keyword evidence="4 5" id="KW-0949">S-adenosyl-L-methionine</keyword>
<feature type="binding site" evidence="5">
    <location>
        <position position="90"/>
    </location>
    <ligand>
        <name>S-adenosyl-L-methionine</name>
        <dbReference type="ChEBI" id="CHEBI:59789"/>
    </ligand>
</feature>
<feature type="binding site" evidence="5">
    <location>
        <position position="38"/>
    </location>
    <ligand>
        <name>S-adenosyl-L-methionine</name>
        <dbReference type="ChEBI" id="CHEBI:59789"/>
    </ligand>
</feature>
<dbReference type="GO" id="GO:0102208">
    <property type="term" value="F:2-polyprenyl-6-hydroxyphenol methylase activity"/>
    <property type="evidence" value="ECO:0007669"/>
    <property type="project" value="UniProtKB-EC"/>
</dbReference>
<dbReference type="EC" id="2.1.1.222" evidence="5"/>
<dbReference type="Pfam" id="PF08241">
    <property type="entry name" value="Methyltransf_11"/>
    <property type="match status" value="1"/>
</dbReference>
<keyword evidence="2 5" id="KW-0808">Transferase</keyword>
<sequence>MSSTTIDPEEVDKFERIAAEWWDPLGKFKPLHKFNPVRLGLIRDELCRHFGRDRFAKKPLEGLKLLDIGCGGGLVSEPMARLGAEVTGIDAAEGNVKTAKLHAKQSRLTIDYRHTTAEELALSEAGSFDAVLNLEVVEHVADVELFLGTSAKLLEPGGMMALATLNRTVKAAATAVFAAEYILRWLPRGTHDPRKFIKPSEAKKHLIAAGLEVRSEHGLTYLPLLDGWRVGSDMSVNYMLFAVKP</sequence>
<dbReference type="Gene3D" id="3.40.50.150">
    <property type="entry name" value="Vaccinia Virus protein VP39"/>
    <property type="match status" value="1"/>
</dbReference>
<feature type="binding site" evidence="5">
    <location>
        <position position="69"/>
    </location>
    <ligand>
        <name>S-adenosyl-L-methionine</name>
        <dbReference type="ChEBI" id="CHEBI:59789"/>
    </ligand>
</feature>
<evidence type="ECO:0000256" key="2">
    <source>
        <dbReference type="ARBA" id="ARBA00022679"/>
    </source>
</evidence>
<evidence type="ECO:0000256" key="4">
    <source>
        <dbReference type="ARBA" id="ARBA00022691"/>
    </source>
</evidence>
<keyword evidence="3 5" id="KW-0831">Ubiquinone biosynthesis</keyword>
<dbReference type="PANTHER" id="PTHR43464:SF19">
    <property type="entry name" value="UBIQUINONE BIOSYNTHESIS O-METHYLTRANSFERASE, MITOCHONDRIAL"/>
    <property type="match status" value="1"/>
</dbReference>
<dbReference type="Proteomes" id="UP001142610">
    <property type="component" value="Unassembled WGS sequence"/>
</dbReference>
<dbReference type="SUPFAM" id="SSF53335">
    <property type="entry name" value="S-adenosyl-L-methionine-dependent methyltransferases"/>
    <property type="match status" value="1"/>
</dbReference>
<feature type="domain" description="Methyltransferase type 11" evidence="6">
    <location>
        <begin position="66"/>
        <end position="161"/>
    </location>
</feature>
<accession>A0A9X2L9Q1</accession>
<evidence type="ECO:0000256" key="3">
    <source>
        <dbReference type="ARBA" id="ARBA00022688"/>
    </source>
</evidence>
<evidence type="ECO:0000313" key="7">
    <source>
        <dbReference type="EMBL" id="MCQ8185705.1"/>
    </source>
</evidence>
<dbReference type="GO" id="GO:0032259">
    <property type="term" value="P:methylation"/>
    <property type="evidence" value="ECO:0007669"/>
    <property type="project" value="UniProtKB-KW"/>
</dbReference>
<evidence type="ECO:0000259" key="6">
    <source>
        <dbReference type="Pfam" id="PF08241"/>
    </source>
</evidence>
<proteinExistence type="inferred from homology"/>
<dbReference type="GO" id="GO:0061542">
    <property type="term" value="F:3-demethylubiquinol 3-O-methyltransferase activity"/>
    <property type="evidence" value="ECO:0007669"/>
    <property type="project" value="UniProtKB-UniRule"/>
</dbReference>
<dbReference type="RefSeq" id="WP_256619594.1">
    <property type="nucleotide sequence ID" value="NZ_JANIBC010000007.1"/>
</dbReference>
<comment type="catalytic activity">
    <reaction evidence="5">
        <text>a 3-demethylubiquinol + S-adenosyl-L-methionine = a ubiquinol + S-adenosyl-L-homocysteine + H(+)</text>
        <dbReference type="Rhea" id="RHEA:44380"/>
        <dbReference type="Rhea" id="RHEA-COMP:9566"/>
        <dbReference type="Rhea" id="RHEA-COMP:10914"/>
        <dbReference type="ChEBI" id="CHEBI:15378"/>
        <dbReference type="ChEBI" id="CHEBI:17976"/>
        <dbReference type="ChEBI" id="CHEBI:57856"/>
        <dbReference type="ChEBI" id="CHEBI:59789"/>
        <dbReference type="ChEBI" id="CHEBI:84422"/>
        <dbReference type="EC" id="2.1.1.64"/>
    </reaction>
</comment>
<comment type="catalytic activity">
    <reaction evidence="5">
        <text>a 3-(all-trans-polyprenyl)benzene-1,2-diol + S-adenosyl-L-methionine = a 2-methoxy-6-(all-trans-polyprenyl)phenol + S-adenosyl-L-homocysteine + H(+)</text>
        <dbReference type="Rhea" id="RHEA:31411"/>
        <dbReference type="Rhea" id="RHEA-COMP:9550"/>
        <dbReference type="Rhea" id="RHEA-COMP:9551"/>
        <dbReference type="ChEBI" id="CHEBI:15378"/>
        <dbReference type="ChEBI" id="CHEBI:57856"/>
        <dbReference type="ChEBI" id="CHEBI:59789"/>
        <dbReference type="ChEBI" id="CHEBI:62729"/>
        <dbReference type="ChEBI" id="CHEBI:62731"/>
        <dbReference type="EC" id="2.1.1.222"/>
    </reaction>
</comment>
<dbReference type="EC" id="2.1.1.64" evidence="5"/>